<accession>A0A5C3PI33</accession>
<gene>
    <name evidence="1" type="ORF">K466DRAFT_584617</name>
</gene>
<proteinExistence type="predicted"/>
<protein>
    <recommendedName>
        <fullName evidence="3">Aminoglycoside phosphotransferase domain-containing protein</fullName>
    </recommendedName>
</protein>
<keyword evidence="2" id="KW-1185">Reference proteome</keyword>
<reference evidence="1 2" key="1">
    <citation type="journal article" date="2019" name="Nat. Ecol. Evol.">
        <title>Megaphylogeny resolves global patterns of mushroom evolution.</title>
        <authorList>
            <person name="Varga T."/>
            <person name="Krizsan K."/>
            <person name="Foldi C."/>
            <person name="Dima B."/>
            <person name="Sanchez-Garcia M."/>
            <person name="Sanchez-Ramirez S."/>
            <person name="Szollosi G.J."/>
            <person name="Szarkandi J.G."/>
            <person name="Papp V."/>
            <person name="Albert L."/>
            <person name="Andreopoulos W."/>
            <person name="Angelini C."/>
            <person name="Antonin V."/>
            <person name="Barry K.W."/>
            <person name="Bougher N.L."/>
            <person name="Buchanan P."/>
            <person name="Buyck B."/>
            <person name="Bense V."/>
            <person name="Catcheside P."/>
            <person name="Chovatia M."/>
            <person name="Cooper J."/>
            <person name="Damon W."/>
            <person name="Desjardin D."/>
            <person name="Finy P."/>
            <person name="Geml J."/>
            <person name="Haridas S."/>
            <person name="Hughes K."/>
            <person name="Justo A."/>
            <person name="Karasinski D."/>
            <person name="Kautmanova I."/>
            <person name="Kiss B."/>
            <person name="Kocsube S."/>
            <person name="Kotiranta H."/>
            <person name="LaButti K.M."/>
            <person name="Lechner B.E."/>
            <person name="Liimatainen K."/>
            <person name="Lipzen A."/>
            <person name="Lukacs Z."/>
            <person name="Mihaltcheva S."/>
            <person name="Morgado L.N."/>
            <person name="Niskanen T."/>
            <person name="Noordeloos M.E."/>
            <person name="Ohm R.A."/>
            <person name="Ortiz-Santana B."/>
            <person name="Ovrebo C."/>
            <person name="Racz N."/>
            <person name="Riley R."/>
            <person name="Savchenko A."/>
            <person name="Shiryaev A."/>
            <person name="Soop K."/>
            <person name="Spirin V."/>
            <person name="Szebenyi C."/>
            <person name="Tomsovsky M."/>
            <person name="Tulloss R.E."/>
            <person name="Uehling J."/>
            <person name="Grigoriev I.V."/>
            <person name="Vagvolgyi C."/>
            <person name="Papp T."/>
            <person name="Martin F.M."/>
            <person name="Miettinen O."/>
            <person name="Hibbett D.S."/>
            <person name="Nagy L.G."/>
        </authorList>
    </citation>
    <scope>NUCLEOTIDE SEQUENCE [LARGE SCALE GENOMIC DNA]</scope>
    <source>
        <strain evidence="1 2">HHB13444</strain>
    </source>
</reference>
<evidence type="ECO:0008006" key="3">
    <source>
        <dbReference type="Google" id="ProtNLM"/>
    </source>
</evidence>
<dbReference type="AlphaFoldDB" id="A0A5C3PI33"/>
<organism evidence="1 2">
    <name type="scientific">Polyporus arcularius HHB13444</name>
    <dbReference type="NCBI Taxonomy" id="1314778"/>
    <lineage>
        <taxon>Eukaryota</taxon>
        <taxon>Fungi</taxon>
        <taxon>Dikarya</taxon>
        <taxon>Basidiomycota</taxon>
        <taxon>Agaricomycotina</taxon>
        <taxon>Agaricomycetes</taxon>
        <taxon>Polyporales</taxon>
        <taxon>Polyporaceae</taxon>
        <taxon>Polyporus</taxon>
    </lineage>
</organism>
<dbReference type="EMBL" id="ML211076">
    <property type="protein sequence ID" value="TFK89445.1"/>
    <property type="molecule type" value="Genomic_DNA"/>
</dbReference>
<sequence>MVDADGEHITGIIDWGNAGFYPSYWEYSRMHDANFCTLGWEKILGMVFPEPRRQTEIGTVRTILLTIEDHL</sequence>
<dbReference type="InParanoid" id="A0A5C3PI33"/>
<evidence type="ECO:0000313" key="2">
    <source>
        <dbReference type="Proteomes" id="UP000308197"/>
    </source>
</evidence>
<name>A0A5C3PI33_9APHY</name>
<dbReference type="Proteomes" id="UP000308197">
    <property type="component" value="Unassembled WGS sequence"/>
</dbReference>
<evidence type="ECO:0000313" key="1">
    <source>
        <dbReference type="EMBL" id="TFK89445.1"/>
    </source>
</evidence>